<sequence>MSWLRSCVPGSLPVARDRPVRGVPDWPCHAGFPASAFRHVRRADTVRPIPASRVHFPRITGGQARRTLAGMTAIVIPHAIGDVIVAHHLCAREKDRDASLHSMHGIHAASTPGPAMR</sequence>
<evidence type="ECO:0000313" key="2">
    <source>
        <dbReference type="Proteomes" id="UP000252680"/>
    </source>
</evidence>
<reference evidence="1 2" key="1">
    <citation type="submission" date="2018-05" db="EMBL/GenBank/DDBJ databases">
        <title>Komagataeibacter cocois sp. nov., for a novel cellulose- producing strain isolated from coconut milk.</title>
        <authorList>
            <person name="Liu L."/>
            <person name="Wang Y."/>
            <person name="Liu S."/>
            <person name="Bi J."/>
            <person name="Chen H."/>
            <person name="Deng J."/>
            <person name="Zhang C."/>
            <person name="Hu Q."/>
            <person name="Li C."/>
        </authorList>
    </citation>
    <scope>NUCLEOTIDE SEQUENCE [LARGE SCALE GENOMIC DNA]</scope>
    <source>
        <strain evidence="1 2">WE7</strain>
    </source>
</reference>
<keyword evidence="2" id="KW-1185">Reference proteome</keyword>
<gene>
    <name evidence="1" type="ORF">NJLHNGOC_02905</name>
</gene>
<dbReference type="EMBL" id="QEXL01000002">
    <property type="protein sequence ID" value="RBM09314.1"/>
    <property type="molecule type" value="Genomic_DNA"/>
</dbReference>
<evidence type="ECO:0000313" key="1">
    <source>
        <dbReference type="EMBL" id="RBM09314.1"/>
    </source>
</evidence>
<proteinExistence type="predicted"/>
<dbReference type="Proteomes" id="UP000252680">
    <property type="component" value="Unassembled WGS sequence"/>
</dbReference>
<comment type="caution">
    <text evidence="1">The sequence shown here is derived from an EMBL/GenBank/DDBJ whole genome shotgun (WGS) entry which is preliminary data.</text>
</comment>
<name>A0A365Z0L4_9PROT</name>
<organism evidence="1 2">
    <name type="scientific">Novacetimonas cocois</name>
    <dbReference type="NCBI Taxonomy" id="1747507"/>
    <lineage>
        <taxon>Bacteria</taxon>
        <taxon>Pseudomonadati</taxon>
        <taxon>Pseudomonadota</taxon>
        <taxon>Alphaproteobacteria</taxon>
        <taxon>Acetobacterales</taxon>
        <taxon>Acetobacteraceae</taxon>
        <taxon>Novacetimonas</taxon>
    </lineage>
</organism>
<dbReference type="AlphaFoldDB" id="A0A365Z0L4"/>
<protein>
    <submittedName>
        <fullName evidence="1">Uncharacterized protein</fullName>
    </submittedName>
</protein>
<accession>A0A365Z0L4</accession>